<dbReference type="Pfam" id="PF01381">
    <property type="entry name" value="HTH_3"/>
    <property type="match status" value="1"/>
</dbReference>
<dbReference type="Pfam" id="PF19054">
    <property type="entry name" value="DUF5753"/>
    <property type="match status" value="1"/>
</dbReference>
<dbReference type="SMART" id="SM00530">
    <property type="entry name" value="HTH_XRE"/>
    <property type="match status" value="1"/>
</dbReference>
<keyword evidence="3" id="KW-1185">Reference proteome</keyword>
<feature type="domain" description="HTH cro/C1-type" evidence="1">
    <location>
        <begin position="16"/>
        <end position="69"/>
    </location>
</feature>
<dbReference type="PROSITE" id="PS50943">
    <property type="entry name" value="HTH_CROC1"/>
    <property type="match status" value="1"/>
</dbReference>
<gene>
    <name evidence="2" type="ORF">HDA36_004032</name>
</gene>
<dbReference type="RefSeq" id="WP_184394150.1">
    <property type="nucleotide sequence ID" value="NZ_BAAAJD010000040.1"/>
</dbReference>
<dbReference type="InterPro" id="IPR001387">
    <property type="entry name" value="Cro/C1-type_HTH"/>
</dbReference>
<dbReference type="AlphaFoldDB" id="A0A7W8QNZ9"/>
<comment type="caution">
    <text evidence="2">The sequence shown here is derived from an EMBL/GenBank/DDBJ whole genome shotgun (WGS) entry which is preliminary data.</text>
</comment>
<evidence type="ECO:0000313" key="2">
    <source>
        <dbReference type="EMBL" id="MBB5433948.1"/>
    </source>
</evidence>
<dbReference type="GO" id="GO:0003677">
    <property type="term" value="F:DNA binding"/>
    <property type="evidence" value="ECO:0007669"/>
    <property type="project" value="InterPro"/>
</dbReference>
<proteinExistence type="predicted"/>
<dbReference type="Gene3D" id="1.10.260.40">
    <property type="entry name" value="lambda repressor-like DNA-binding domains"/>
    <property type="match status" value="1"/>
</dbReference>
<dbReference type="EMBL" id="JACHDB010000001">
    <property type="protein sequence ID" value="MBB5433948.1"/>
    <property type="molecule type" value="Genomic_DNA"/>
</dbReference>
<sequence>MDEQQSEANARFGREMSRLRRLRRYTQARLAKEVGVSQGHIGNVERGERTPDLRLVADLDHALEAAGRLEKIWSQLSGDGEPVWLDDLEDVERDAVSIMETHSDLFPALLQTEGYAYAAMRTFSPWPTEEEVKAGVKARLTRAERFASSATMYRAVLDASTLRRHPDNDPQLMAAQLSHVIKLIESGRISIQFVQSGWHPGLIGTFTLIASPLAPEVVYVESAHSGRLIDDPQAVQRFRVLFSDAQAIALSPPESLRLVREESERLNHA</sequence>
<dbReference type="SUPFAM" id="SSF47413">
    <property type="entry name" value="lambda repressor-like DNA-binding domains"/>
    <property type="match status" value="1"/>
</dbReference>
<reference evidence="2 3" key="1">
    <citation type="submission" date="2020-08" db="EMBL/GenBank/DDBJ databases">
        <title>Sequencing the genomes of 1000 actinobacteria strains.</title>
        <authorList>
            <person name="Klenk H.-P."/>
        </authorList>
    </citation>
    <scope>NUCLEOTIDE SEQUENCE [LARGE SCALE GENOMIC DNA]</scope>
    <source>
        <strain evidence="2 3">DSM 44551</strain>
    </source>
</reference>
<protein>
    <submittedName>
        <fullName evidence="2">Transcriptional regulator with XRE-family HTH domain</fullName>
    </submittedName>
</protein>
<dbReference type="InterPro" id="IPR043917">
    <property type="entry name" value="DUF5753"/>
</dbReference>
<dbReference type="Proteomes" id="UP000572635">
    <property type="component" value="Unassembled WGS sequence"/>
</dbReference>
<dbReference type="CDD" id="cd00093">
    <property type="entry name" value="HTH_XRE"/>
    <property type="match status" value="1"/>
</dbReference>
<dbReference type="InterPro" id="IPR010982">
    <property type="entry name" value="Lambda_DNA-bd_dom_sf"/>
</dbReference>
<organism evidence="2 3">
    <name type="scientific">Nocardiopsis composta</name>
    <dbReference type="NCBI Taxonomy" id="157465"/>
    <lineage>
        <taxon>Bacteria</taxon>
        <taxon>Bacillati</taxon>
        <taxon>Actinomycetota</taxon>
        <taxon>Actinomycetes</taxon>
        <taxon>Streptosporangiales</taxon>
        <taxon>Nocardiopsidaceae</taxon>
        <taxon>Nocardiopsis</taxon>
    </lineage>
</organism>
<evidence type="ECO:0000313" key="3">
    <source>
        <dbReference type="Proteomes" id="UP000572635"/>
    </source>
</evidence>
<name>A0A7W8QNZ9_9ACTN</name>
<accession>A0A7W8QNZ9</accession>
<evidence type="ECO:0000259" key="1">
    <source>
        <dbReference type="PROSITE" id="PS50943"/>
    </source>
</evidence>